<dbReference type="EMBL" id="CP126116">
    <property type="protein sequence ID" value="WHZ59229.1"/>
    <property type="molecule type" value="Genomic_DNA"/>
</dbReference>
<evidence type="ECO:0000313" key="2">
    <source>
        <dbReference type="Proteomes" id="UP001226091"/>
    </source>
</evidence>
<reference evidence="2" key="1">
    <citation type="journal article" date="2025" name="Aquaculture">
        <title>Assessment of the bioflocculant production and safety properties of Metabacillus hrfriensis sp. nov. based on phenotypic and whole-genome sequencing analysis.</title>
        <authorList>
            <person name="Zhang R."/>
            <person name="Zhao Z."/>
            <person name="Luo L."/>
            <person name="Wang S."/>
            <person name="Guo K."/>
            <person name="Xu W."/>
        </authorList>
    </citation>
    <scope>NUCLEOTIDE SEQUENCE [LARGE SCALE GENOMIC DNA]</scope>
    <source>
        <strain evidence="2">CT-WN-B3</strain>
    </source>
</reference>
<evidence type="ECO:0000313" key="1">
    <source>
        <dbReference type="EMBL" id="WHZ59229.1"/>
    </source>
</evidence>
<organism evidence="1 2">
    <name type="scientific">Metabacillus hrfriensis</name>
    <dbReference type="NCBI Taxonomy" id="3048891"/>
    <lineage>
        <taxon>Bacteria</taxon>
        <taxon>Bacillati</taxon>
        <taxon>Bacillota</taxon>
        <taxon>Bacilli</taxon>
        <taxon>Bacillales</taxon>
        <taxon>Bacillaceae</taxon>
        <taxon>Metabacillus</taxon>
    </lineage>
</organism>
<sequence>MKNSSLKFYDYHIWANNKVFAHLQTLPQNVTTEEVTSVFASIKDTLVHMYVVDHGWLSTILRDESSDIDEMKERVIVLAESAQKQDITGLQKLYDDLYLEFRQAFNEINDFDQIESIFFGQLDCSYHDMITHIVNHGTYHRGNITAMLRQLGFTGCNTDYGAFLFEQQK</sequence>
<gene>
    <name evidence="1" type="ORF">QLQ22_07860</name>
</gene>
<protein>
    <submittedName>
        <fullName evidence="1">DinB family protein</fullName>
    </submittedName>
</protein>
<name>A0ACD4RFY2_9BACI</name>
<dbReference type="Proteomes" id="UP001226091">
    <property type="component" value="Chromosome"/>
</dbReference>
<proteinExistence type="predicted"/>
<accession>A0ACD4RFY2</accession>
<keyword evidence="2" id="KW-1185">Reference proteome</keyword>